<evidence type="ECO:0000313" key="4">
    <source>
        <dbReference type="WBParaSite" id="HPBE_0001873101-mRNA-1"/>
    </source>
</evidence>
<dbReference type="OrthoDB" id="201595at2759"/>
<evidence type="ECO:0000313" key="2">
    <source>
        <dbReference type="EMBL" id="VDP12698.1"/>
    </source>
</evidence>
<dbReference type="WBParaSite" id="HPBE_0001873101-mRNA-1">
    <property type="protein sequence ID" value="HPBE_0001873101-mRNA-1"/>
    <property type="gene ID" value="HPBE_0001873101"/>
</dbReference>
<protein>
    <submittedName>
        <fullName evidence="4">Bestrophin homolog</fullName>
    </submittedName>
</protein>
<dbReference type="Proteomes" id="UP000050761">
    <property type="component" value="Unassembled WGS sequence"/>
</dbReference>
<accession>A0A3P8BTP6</accession>
<reference evidence="2 3" key="1">
    <citation type="submission" date="2018-11" db="EMBL/GenBank/DDBJ databases">
        <authorList>
            <consortium name="Pathogen Informatics"/>
        </authorList>
    </citation>
    <scope>NUCLEOTIDE SEQUENCE [LARGE SCALE GENOMIC DNA]</scope>
</reference>
<name>A0A3P8BTP6_HELPZ</name>
<gene>
    <name evidence="2" type="ORF">HPBE_LOCUS18730</name>
</gene>
<evidence type="ECO:0000256" key="1">
    <source>
        <dbReference type="SAM" id="MobiDB-lite"/>
    </source>
</evidence>
<evidence type="ECO:0000313" key="3">
    <source>
        <dbReference type="Proteomes" id="UP000050761"/>
    </source>
</evidence>
<dbReference type="EMBL" id="UZAH01030882">
    <property type="protein sequence ID" value="VDP12698.1"/>
    <property type="molecule type" value="Genomic_DNA"/>
</dbReference>
<dbReference type="AlphaFoldDB" id="A0A3P8BTP6"/>
<sequence>MGLKIVDDGYGRTPELRKDAFWDDEWVPLYSEESAWEKKYTQHEGSLSHIRLDKSVSQVRMVPLQANGLDGNPSLRRRFSSVVEKIVSVKPEETENRSTFGSFIKSASKLSLHSEGRKLSRRLSSNFFENRSQSAKEPSVRMSACDSDEVASAPDIGSFPKLFAASSSGSILNPFSNAMDALDSGSTVDIELARPEDYADAEKRSDNNDDGEKPVRRPSLMFSFSA</sequence>
<proteinExistence type="predicted"/>
<feature type="compositionally biased region" description="Basic and acidic residues" evidence="1">
    <location>
        <begin position="193"/>
        <end position="215"/>
    </location>
</feature>
<organism evidence="2">
    <name type="scientific">Heligmosomoides polygyrus</name>
    <name type="common">Parasitic roundworm</name>
    <dbReference type="NCBI Taxonomy" id="6339"/>
    <lineage>
        <taxon>Eukaryota</taxon>
        <taxon>Metazoa</taxon>
        <taxon>Ecdysozoa</taxon>
        <taxon>Nematoda</taxon>
        <taxon>Chromadorea</taxon>
        <taxon>Rhabditida</taxon>
        <taxon>Rhabditina</taxon>
        <taxon>Rhabditomorpha</taxon>
        <taxon>Strongyloidea</taxon>
        <taxon>Heligmosomidae</taxon>
        <taxon>Heligmosomoides</taxon>
    </lineage>
</organism>
<feature type="region of interest" description="Disordered" evidence="1">
    <location>
        <begin position="193"/>
        <end position="226"/>
    </location>
</feature>
<reference evidence="4" key="2">
    <citation type="submission" date="2019-09" db="UniProtKB">
        <authorList>
            <consortium name="WormBaseParasite"/>
        </authorList>
    </citation>
    <scope>IDENTIFICATION</scope>
</reference>
<keyword evidence="3" id="KW-1185">Reference proteome</keyword>